<name>A0ABN9GGU5_9NEOB</name>
<keyword evidence="2" id="KW-1185">Reference proteome</keyword>
<organism evidence="1 2">
    <name type="scientific">Staurois parvus</name>
    <dbReference type="NCBI Taxonomy" id="386267"/>
    <lineage>
        <taxon>Eukaryota</taxon>
        <taxon>Metazoa</taxon>
        <taxon>Chordata</taxon>
        <taxon>Craniata</taxon>
        <taxon>Vertebrata</taxon>
        <taxon>Euteleostomi</taxon>
        <taxon>Amphibia</taxon>
        <taxon>Batrachia</taxon>
        <taxon>Anura</taxon>
        <taxon>Neobatrachia</taxon>
        <taxon>Ranoidea</taxon>
        <taxon>Ranidae</taxon>
        <taxon>Staurois</taxon>
    </lineage>
</organism>
<feature type="non-terminal residue" evidence="1">
    <location>
        <position position="43"/>
    </location>
</feature>
<accession>A0ABN9GGU5</accession>
<evidence type="ECO:0000313" key="1">
    <source>
        <dbReference type="EMBL" id="CAI9608653.1"/>
    </source>
</evidence>
<gene>
    <name evidence="1" type="ORF">SPARVUS_LOCUS14135823</name>
</gene>
<evidence type="ECO:0000313" key="2">
    <source>
        <dbReference type="Proteomes" id="UP001162483"/>
    </source>
</evidence>
<dbReference type="EMBL" id="CATNWA010018647">
    <property type="protein sequence ID" value="CAI9608653.1"/>
    <property type="molecule type" value="Genomic_DNA"/>
</dbReference>
<protein>
    <submittedName>
        <fullName evidence="1">Uncharacterized protein</fullName>
    </submittedName>
</protein>
<comment type="caution">
    <text evidence="1">The sequence shown here is derived from an EMBL/GenBank/DDBJ whole genome shotgun (WGS) entry which is preliminary data.</text>
</comment>
<reference evidence="1" key="1">
    <citation type="submission" date="2023-05" db="EMBL/GenBank/DDBJ databases">
        <authorList>
            <person name="Stuckert A."/>
        </authorList>
    </citation>
    <scope>NUCLEOTIDE SEQUENCE</scope>
</reference>
<dbReference type="Proteomes" id="UP001162483">
    <property type="component" value="Unassembled WGS sequence"/>
</dbReference>
<sequence length="43" mass="4647">MIPYCPGAPCVVSLSLCPSFQWSVPPWSGSADTFPDFHISYVG</sequence>
<proteinExistence type="predicted"/>